<dbReference type="Proteomes" id="UP001370490">
    <property type="component" value="Unassembled WGS sequence"/>
</dbReference>
<dbReference type="EMBL" id="JBAMMX010000004">
    <property type="protein sequence ID" value="KAK6941477.1"/>
    <property type="molecule type" value="Genomic_DNA"/>
</dbReference>
<name>A0AAN8ZL44_9MAGN</name>
<evidence type="ECO:0000256" key="1">
    <source>
        <dbReference type="SAM" id="Phobius"/>
    </source>
</evidence>
<sequence length="87" mass="9968">MHVGDLIHGFANSDVLSEFRLMLVHAFLELTALVPLIVLTGMASTQCPVYLSIYSFQASVEHNAWELKQYIVELYWFKQACYVAQTR</sequence>
<reference evidence="2 3" key="1">
    <citation type="submission" date="2023-12" db="EMBL/GenBank/DDBJ databases">
        <title>A high-quality genome assembly for Dillenia turbinata (Dilleniales).</title>
        <authorList>
            <person name="Chanderbali A."/>
        </authorList>
    </citation>
    <scope>NUCLEOTIDE SEQUENCE [LARGE SCALE GENOMIC DNA]</scope>
    <source>
        <strain evidence="2">LSX21</strain>
        <tissue evidence="2">Leaf</tissue>
    </source>
</reference>
<keyword evidence="1" id="KW-0472">Membrane</keyword>
<feature type="transmembrane region" description="Helical" evidence="1">
    <location>
        <begin position="21"/>
        <end position="43"/>
    </location>
</feature>
<proteinExistence type="predicted"/>
<gene>
    <name evidence="2" type="ORF">RJ641_026854</name>
</gene>
<keyword evidence="3" id="KW-1185">Reference proteome</keyword>
<organism evidence="2 3">
    <name type="scientific">Dillenia turbinata</name>
    <dbReference type="NCBI Taxonomy" id="194707"/>
    <lineage>
        <taxon>Eukaryota</taxon>
        <taxon>Viridiplantae</taxon>
        <taxon>Streptophyta</taxon>
        <taxon>Embryophyta</taxon>
        <taxon>Tracheophyta</taxon>
        <taxon>Spermatophyta</taxon>
        <taxon>Magnoliopsida</taxon>
        <taxon>eudicotyledons</taxon>
        <taxon>Gunneridae</taxon>
        <taxon>Pentapetalae</taxon>
        <taxon>Dilleniales</taxon>
        <taxon>Dilleniaceae</taxon>
        <taxon>Dillenia</taxon>
    </lineage>
</organism>
<evidence type="ECO:0000313" key="3">
    <source>
        <dbReference type="Proteomes" id="UP001370490"/>
    </source>
</evidence>
<keyword evidence="1" id="KW-1133">Transmembrane helix</keyword>
<evidence type="ECO:0000313" key="2">
    <source>
        <dbReference type="EMBL" id="KAK6941477.1"/>
    </source>
</evidence>
<accession>A0AAN8ZL44</accession>
<protein>
    <submittedName>
        <fullName evidence="2">Uncharacterized protein</fullName>
    </submittedName>
</protein>
<comment type="caution">
    <text evidence="2">The sequence shown here is derived from an EMBL/GenBank/DDBJ whole genome shotgun (WGS) entry which is preliminary data.</text>
</comment>
<dbReference type="AlphaFoldDB" id="A0AAN8ZL44"/>
<keyword evidence="1" id="KW-0812">Transmembrane</keyword>